<feature type="transmembrane region" description="Helical" evidence="4">
    <location>
        <begin position="188"/>
        <end position="217"/>
    </location>
</feature>
<dbReference type="SMART" id="SM00192">
    <property type="entry name" value="LDLa"/>
    <property type="match status" value="1"/>
</dbReference>
<evidence type="ECO:0000256" key="2">
    <source>
        <dbReference type="PROSITE-ProRule" id="PRU00124"/>
    </source>
</evidence>
<dbReference type="AlphaFoldDB" id="A0A9D4EUF3"/>
<name>A0A9D4EUF3_DREPO</name>
<dbReference type="InterPro" id="IPR036055">
    <property type="entry name" value="LDL_receptor-like_sf"/>
</dbReference>
<keyword evidence="4" id="KW-1133">Transmembrane helix</keyword>
<keyword evidence="4" id="KW-0472">Membrane</keyword>
<sequence>MDYYMDDSWSSSFGQRCDMSIEDDSLYLNSHLNHLKIVDYSDNILCVTQLDAGKRIGALYKLKFKYFDLESSLNCTNDFLEIYDSDVDGMTGKEPIRRFCGSDAPNISGIPTQRYVVFRFKTDYTIGGDGFRILATRTLPYPCFDDYFHCKAENRCIDGRLKCDGTPHCDDDADEEGCSVLEKIFGPIIALGVSGLIGVGILIVLGCTGICVGVCVCTCCRKRCARLCCRSRGNVVTPSSGDELVAKKTAKTDQSVVEESALEAPERFDGPMSLVLVMADPTAARSPTPPNDNISPVVGQRPTSVTARSERSPTPAAQQ</sequence>
<dbReference type="Pfam" id="PF00057">
    <property type="entry name" value="Ldl_recept_a"/>
    <property type="match status" value="1"/>
</dbReference>
<comment type="caution">
    <text evidence="6">The sequence shown here is derived from an EMBL/GenBank/DDBJ whole genome shotgun (WGS) entry which is preliminary data.</text>
</comment>
<keyword evidence="4" id="KW-0812">Transmembrane</keyword>
<dbReference type="InterPro" id="IPR000859">
    <property type="entry name" value="CUB_dom"/>
</dbReference>
<dbReference type="SUPFAM" id="SSF57424">
    <property type="entry name" value="LDL receptor-like module"/>
    <property type="match status" value="1"/>
</dbReference>
<evidence type="ECO:0000256" key="3">
    <source>
        <dbReference type="SAM" id="MobiDB-lite"/>
    </source>
</evidence>
<dbReference type="InterPro" id="IPR035914">
    <property type="entry name" value="Sperma_CUB_dom_sf"/>
</dbReference>
<dbReference type="InterPro" id="IPR002172">
    <property type="entry name" value="LDrepeatLR_classA_rpt"/>
</dbReference>
<evidence type="ECO:0000313" key="7">
    <source>
        <dbReference type="Proteomes" id="UP000828390"/>
    </source>
</evidence>
<accession>A0A9D4EUF3</accession>
<dbReference type="PROSITE" id="PS01209">
    <property type="entry name" value="LDLRA_1"/>
    <property type="match status" value="1"/>
</dbReference>
<dbReference type="Pfam" id="PF00431">
    <property type="entry name" value="CUB"/>
    <property type="match status" value="1"/>
</dbReference>
<dbReference type="InterPro" id="IPR042333">
    <property type="entry name" value="LRAD2/Mig-13-like"/>
</dbReference>
<gene>
    <name evidence="6" type="ORF">DPMN_162609</name>
</gene>
<feature type="disulfide bond" evidence="2">
    <location>
        <begin position="163"/>
        <end position="178"/>
    </location>
</feature>
<keyword evidence="1 2" id="KW-1015">Disulfide bond</keyword>
<dbReference type="PANTHER" id="PTHR24652">
    <property type="entry name" value="LOW-DENSITY LIPOPROTEIN RECEPTOR CLASS A DOMAIN-CONTAINING PROTEIN 2"/>
    <property type="match status" value="1"/>
</dbReference>
<feature type="region of interest" description="Disordered" evidence="3">
    <location>
        <begin position="280"/>
        <end position="319"/>
    </location>
</feature>
<dbReference type="SUPFAM" id="SSF49854">
    <property type="entry name" value="Spermadhesin, CUB domain"/>
    <property type="match status" value="1"/>
</dbReference>
<keyword evidence="7" id="KW-1185">Reference proteome</keyword>
<dbReference type="Gene3D" id="2.60.120.290">
    <property type="entry name" value="Spermadhesin, CUB domain"/>
    <property type="match status" value="1"/>
</dbReference>
<dbReference type="Gene3D" id="4.10.400.10">
    <property type="entry name" value="Low-density Lipoprotein Receptor"/>
    <property type="match status" value="1"/>
</dbReference>
<protein>
    <recommendedName>
        <fullName evidence="5">CUB domain-containing protein</fullName>
    </recommendedName>
</protein>
<comment type="caution">
    <text evidence="2">Lacks conserved residue(s) required for the propagation of feature annotation.</text>
</comment>
<feature type="domain" description="CUB" evidence="5">
    <location>
        <begin position="17"/>
        <end position="138"/>
    </location>
</feature>
<proteinExistence type="predicted"/>
<reference evidence="6" key="2">
    <citation type="submission" date="2020-11" db="EMBL/GenBank/DDBJ databases">
        <authorList>
            <person name="McCartney M.A."/>
            <person name="Auch B."/>
            <person name="Kono T."/>
            <person name="Mallez S."/>
            <person name="Becker A."/>
            <person name="Gohl D.M."/>
            <person name="Silverstein K.A.T."/>
            <person name="Koren S."/>
            <person name="Bechman K.B."/>
            <person name="Herman A."/>
            <person name="Abrahante J.E."/>
            <person name="Garbe J."/>
        </authorList>
    </citation>
    <scope>NUCLEOTIDE SEQUENCE</scope>
    <source>
        <strain evidence="6">Duluth1</strain>
        <tissue evidence="6">Whole animal</tissue>
    </source>
</reference>
<evidence type="ECO:0000259" key="5">
    <source>
        <dbReference type="PROSITE" id="PS01180"/>
    </source>
</evidence>
<organism evidence="6 7">
    <name type="scientific">Dreissena polymorpha</name>
    <name type="common">Zebra mussel</name>
    <name type="synonym">Mytilus polymorpha</name>
    <dbReference type="NCBI Taxonomy" id="45954"/>
    <lineage>
        <taxon>Eukaryota</taxon>
        <taxon>Metazoa</taxon>
        <taxon>Spiralia</taxon>
        <taxon>Lophotrochozoa</taxon>
        <taxon>Mollusca</taxon>
        <taxon>Bivalvia</taxon>
        <taxon>Autobranchia</taxon>
        <taxon>Heteroconchia</taxon>
        <taxon>Euheterodonta</taxon>
        <taxon>Imparidentia</taxon>
        <taxon>Neoheterodontei</taxon>
        <taxon>Myida</taxon>
        <taxon>Dreissenoidea</taxon>
        <taxon>Dreissenidae</taxon>
        <taxon>Dreissena</taxon>
    </lineage>
</organism>
<evidence type="ECO:0000256" key="4">
    <source>
        <dbReference type="SAM" id="Phobius"/>
    </source>
</evidence>
<dbReference type="EMBL" id="JAIWYP010000008">
    <property type="protein sequence ID" value="KAH3784646.1"/>
    <property type="molecule type" value="Genomic_DNA"/>
</dbReference>
<dbReference type="CDD" id="cd00041">
    <property type="entry name" value="CUB"/>
    <property type="match status" value="1"/>
</dbReference>
<reference evidence="6" key="1">
    <citation type="journal article" date="2019" name="bioRxiv">
        <title>The Genome of the Zebra Mussel, Dreissena polymorpha: A Resource for Invasive Species Research.</title>
        <authorList>
            <person name="McCartney M.A."/>
            <person name="Auch B."/>
            <person name="Kono T."/>
            <person name="Mallez S."/>
            <person name="Zhang Y."/>
            <person name="Obille A."/>
            <person name="Becker A."/>
            <person name="Abrahante J.E."/>
            <person name="Garbe J."/>
            <person name="Badalamenti J.P."/>
            <person name="Herman A."/>
            <person name="Mangelson H."/>
            <person name="Liachko I."/>
            <person name="Sullivan S."/>
            <person name="Sone E.D."/>
            <person name="Koren S."/>
            <person name="Silverstein K.A.T."/>
            <person name="Beckman K.B."/>
            <person name="Gohl D.M."/>
        </authorList>
    </citation>
    <scope>NUCLEOTIDE SEQUENCE</scope>
    <source>
        <strain evidence="6">Duluth1</strain>
        <tissue evidence="6">Whole animal</tissue>
    </source>
</reference>
<evidence type="ECO:0000256" key="1">
    <source>
        <dbReference type="ARBA" id="ARBA00023157"/>
    </source>
</evidence>
<dbReference type="PROSITE" id="PS50068">
    <property type="entry name" value="LDLRA_2"/>
    <property type="match status" value="1"/>
</dbReference>
<evidence type="ECO:0000313" key="6">
    <source>
        <dbReference type="EMBL" id="KAH3784646.1"/>
    </source>
</evidence>
<dbReference type="CDD" id="cd00112">
    <property type="entry name" value="LDLa"/>
    <property type="match status" value="1"/>
</dbReference>
<dbReference type="Proteomes" id="UP000828390">
    <property type="component" value="Unassembled WGS sequence"/>
</dbReference>
<dbReference type="SMART" id="SM00042">
    <property type="entry name" value="CUB"/>
    <property type="match status" value="1"/>
</dbReference>
<dbReference type="InterPro" id="IPR023415">
    <property type="entry name" value="LDLR_class-A_CS"/>
</dbReference>
<dbReference type="PROSITE" id="PS01180">
    <property type="entry name" value="CUB"/>
    <property type="match status" value="1"/>
</dbReference>